<evidence type="ECO:0000313" key="3">
    <source>
        <dbReference type="Proteomes" id="UP000735302"/>
    </source>
</evidence>
<reference evidence="2 3" key="1">
    <citation type="journal article" date="2021" name="Elife">
        <title>Chloroplast acquisition without the gene transfer in kleptoplastic sea slugs, Plakobranchus ocellatus.</title>
        <authorList>
            <person name="Maeda T."/>
            <person name="Takahashi S."/>
            <person name="Yoshida T."/>
            <person name="Shimamura S."/>
            <person name="Takaki Y."/>
            <person name="Nagai Y."/>
            <person name="Toyoda A."/>
            <person name="Suzuki Y."/>
            <person name="Arimoto A."/>
            <person name="Ishii H."/>
            <person name="Satoh N."/>
            <person name="Nishiyama T."/>
            <person name="Hasebe M."/>
            <person name="Maruyama T."/>
            <person name="Minagawa J."/>
            <person name="Obokata J."/>
            <person name="Shigenobu S."/>
        </authorList>
    </citation>
    <scope>NUCLEOTIDE SEQUENCE [LARGE SCALE GENOMIC DNA]</scope>
</reference>
<sequence>MFSATQPQQRRFAYLLAFQAECLGHVVSACIACWFGSNCVMCCTTAVAFQSYNARALHEKWKHNSSQCGSIRLKLWLSLEVDNGHSIICSIEPKR</sequence>
<proteinExistence type="predicted"/>
<comment type="caution">
    <text evidence="2">The sequence shown here is derived from an EMBL/GenBank/DDBJ whole genome shotgun (WGS) entry which is preliminary data.</text>
</comment>
<keyword evidence="1" id="KW-1133">Transmembrane helix</keyword>
<protein>
    <recommendedName>
        <fullName evidence="4">Secreted protein</fullName>
    </recommendedName>
</protein>
<gene>
    <name evidence="2" type="ORF">PoB_005270900</name>
</gene>
<evidence type="ECO:0008006" key="4">
    <source>
        <dbReference type="Google" id="ProtNLM"/>
    </source>
</evidence>
<dbReference type="Proteomes" id="UP000735302">
    <property type="component" value="Unassembled WGS sequence"/>
</dbReference>
<name>A0AAV4C6A0_9GAST</name>
<dbReference type="AlphaFoldDB" id="A0AAV4C6A0"/>
<evidence type="ECO:0000256" key="1">
    <source>
        <dbReference type="SAM" id="Phobius"/>
    </source>
</evidence>
<accession>A0AAV4C6A0</accession>
<evidence type="ECO:0000313" key="2">
    <source>
        <dbReference type="EMBL" id="GFO26204.1"/>
    </source>
</evidence>
<keyword evidence="3" id="KW-1185">Reference proteome</keyword>
<dbReference type="EMBL" id="BLXT01005798">
    <property type="protein sequence ID" value="GFO26204.1"/>
    <property type="molecule type" value="Genomic_DNA"/>
</dbReference>
<keyword evidence="1" id="KW-0472">Membrane</keyword>
<keyword evidence="1" id="KW-0812">Transmembrane</keyword>
<feature type="transmembrane region" description="Helical" evidence="1">
    <location>
        <begin position="12"/>
        <end position="37"/>
    </location>
</feature>
<organism evidence="2 3">
    <name type="scientific">Plakobranchus ocellatus</name>
    <dbReference type="NCBI Taxonomy" id="259542"/>
    <lineage>
        <taxon>Eukaryota</taxon>
        <taxon>Metazoa</taxon>
        <taxon>Spiralia</taxon>
        <taxon>Lophotrochozoa</taxon>
        <taxon>Mollusca</taxon>
        <taxon>Gastropoda</taxon>
        <taxon>Heterobranchia</taxon>
        <taxon>Euthyneura</taxon>
        <taxon>Panpulmonata</taxon>
        <taxon>Sacoglossa</taxon>
        <taxon>Placobranchoidea</taxon>
        <taxon>Plakobranchidae</taxon>
        <taxon>Plakobranchus</taxon>
    </lineage>
</organism>